<dbReference type="Proteomes" id="UP000294335">
    <property type="component" value="Unassembled WGS sequence"/>
</dbReference>
<dbReference type="Gene3D" id="2.60.40.2470">
    <property type="entry name" value="SoxY domain"/>
    <property type="match status" value="1"/>
</dbReference>
<protein>
    <recommendedName>
        <fullName evidence="6">Quinoprotein dehydrogenase-associated SoxYZ-like carrier</fullName>
    </recommendedName>
</protein>
<keyword evidence="1" id="KW-0732">Signal</keyword>
<evidence type="ECO:0000256" key="1">
    <source>
        <dbReference type="SAM" id="SignalP"/>
    </source>
</evidence>
<organism evidence="4 5">
    <name type="scientific">Pseudomonas inefficax</name>
    <dbReference type="NCBI Taxonomy" id="2078786"/>
    <lineage>
        <taxon>Bacteria</taxon>
        <taxon>Pseudomonadati</taxon>
        <taxon>Pseudomonadota</taxon>
        <taxon>Gammaproteobacteria</taxon>
        <taxon>Pseudomonadales</taxon>
        <taxon>Pseudomonadaceae</taxon>
        <taxon>Pseudomonas</taxon>
    </lineage>
</organism>
<evidence type="ECO:0008006" key="6">
    <source>
        <dbReference type="Google" id="ProtNLM"/>
    </source>
</evidence>
<proteinExistence type="predicted"/>
<dbReference type="InterPro" id="IPR038162">
    <property type="entry name" value="SoxY_sf"/>
</dbReference>
<dbReference type="InterPro" id="IPR030831">
    <property type="entry name" value="Fuse-rel_SoxYZ"/>
</dbReference>
<dbReference type="NCBIfam" id="TIGR04557">
    <property type="entry name" value="fuse_rel_SoxYZ"/>
    <property type="match status" value="1"/>
</dbReference>
<evidence type="ECO:0000313" key="4">
    <source>
        <dbReference type="EMBL" id="SPO61781.1"/>
    </source>
</evidence>
<feature type="signal peptide" evidence="1">
    <location>
        <begin position="1"/>
        <end position="33"/>
    </location>
</feature>
<evidence type="ECO:0000259" key="2">
    <source>
        <dbReference type="Pfam" id="PF08770"/>
    </source>
</evidence>
<sequence>MSARFALIKGGAMNWRATFLLACWMPWAAQALASEPNNHKDPVPSVMWDFYHKQLLGQAAFVFDDRVKLLAPPFAEDARQVPLEIDARAFGGEVVRIVAWAELNPLPRIVDFQPGERVLPWLSIRIRIEQATPLRAAVLTRDGLWHVGSALIDAAGGGCTAPSVVRTQPGWEEHLGEVLGGRYPRGDSSRLRLQVAHPMDNGLVSGIPEFFLNHAELQGADGQRLASLELYPAVSENPNLGFDIQGPGPTRLVLQDNSGNQFEAAVP</sequence>
<dbReference type="Pfam" id="PF13501">
    <property type="entry name" value="SoxY"/>
    <property type="match status" value="1"/>
</dbReference>
<evidence type="ECO:0000313" key="5">
    <source>
        <dbReference type="Proteomes" id="UP000294335"/>
    </source>
</evidence>
<accession>A0AAQ1SUI4</accession>
<dbReference type="Gene3D" id="2.60.40.10">
    <property type="entry name" value="Immunoglobulins"/>
    <property type="match status" value="1"/>
</dbReference>
<dbReference type="SUPFAM" id="SSF81296">
    <property type="entry name" value="E set domains"/>
    <property type="match status" value="1"/>
</dbReference>
<dbReference type="Pfam" id="PF08770">
    <property type="entry name" value="SoxZ"/>
    <property type="match status" value="1"/>
</dbReference>
<reference evidence="4 5" key="1">
    <citation type="submission" date="2018-02" db="EMBL/GenBank/DDBJ databases">
        <authorList>
            <person name="Dubost A."/>
        </authorList>
    </citation>
    <scope>NUCLEOTIDE SEQUENCE [LARGE SCALE GENOMIC DNA]</scope>
    <source>
        <strain evidence="5">JV551A3</strain>
    </source>
</reference>
<feature type="chain" id="PRO_5042816364" description="Quinoprotein dehydrogenase-associated SoxYZ-like carrier" evidence="1">
    <location>
        <begin position="34"/>
        <end position="267"/>
    </location>
</feature>
<dbReference type="InterPro" id="IPR014880">
    <property type="entry name" value="SoxZ_dom"/>
</dbReference>
<dbReference type="AlphaFoldDB" id="A0AAQ1SUI4"/>
<feature type="domain" description="Ig-like SoxY" evidence="3">
    <location>
        <begin position="53"/>
        <end position="159"/>
    </location>
</feature>
<dbReference type="InterPro" id="IPR013783">
    <property type="entry name" value="Ig-like_fold"/>
</dbReference>
<evidence type="ECO:0000259" key="3">
    <source>
        <dbReference type="Pfam" id="PF13501"/>
    </source>
</evidence>
<keyword evidence="5" id="KW-1185">Reference proteome</keyword>
<gene>
    <name evidence="4" type="ORF">JV551A3_V1_1520054</name>
</gene>
<dbReference type="InterPro" id="IPR014756">
    <property type="entry name" value="Ig_E-set"/>
</dbReference>
<dbReference type="EMBL" id="OPYN01000152">
    <property type="protein sequence ID" value="SPO61781.1"/>
    <property type="molecule type" value="Genomic_DNA"/>
</dbReference>
<name>A0AAQ1SUI4_9PSED</name>
<dbReference type="InterPro" id="IPR032711">
    <property type="entry name" value="SoxY"/>
</dbReference>
<feature type="domain" description="Sulphur oxidation protein SoxZ" evidence="2">
    <location>
        <begin position="185"/>
        <end position="265"/>
    </location>
</feature>
<comment type="caution">
    <text evidence="4">The sequence shown here is derived from an EMBL/GenBank/DDBJ whole genome shotgun (WGS) entry which is preliminary data.</text>
</comment>